<keyword evidence="1" id="KW-0472">Membrane</keyword>
<accession>A0ABU0BJL4</accession>
<reference evidence="2 3" key="1">
    <citation type="submission" date="2023-07" db="EMBL/GenBank/DDBJ databases">
        <title>Genomic Encyclopedia of Type Strains, Phase IV (KMG-IV): sequencing the most valuable type-strain genomes for metagenomic binning, comparative biology and taxonomic classification.</title>
        <authorList>
            <person name="Goeker M."/>
        </authorList>
    </citation>
    <scope>NUCLEOTIDE SEQUENCE [LARGE SCALE GENOMIC DNA]</scope>
    <source>
        <strain evidence="2 3">DSM 1112</strain>
    </source>
</reference>
<protein>
    <submittedName>
        <fullName evidence="2">Uncharacterized protein</fullName>
    </submittedName>
</protein>
<proteinExistence type="predicted"/>
<evidence type="ECO:0000313" key="2">
    <source>
        <dbReference type="EMBL" id="MDQ0318446.1"/>
    </source>
</evidence>
<organism evidence="2 3">
    <name type="scientific">Pararhizobium capsulatum DSM 1112</name>
    <dbReference type="NCBI Taxonomy" id="1121113"/>
    <lineage>
        <taxon>Bacteria</taxon>
        <taxon>Pseudomonadati</taxon>
        <taxon>Pseudomonadota</taxon>
        <taxon>Alphaproteobacteria</taxon>
        <taxon>Hyphomicrobiales</taxon>
        <taxon>Rhizobiaceae</taxon>
        <taxon>Rhizobium/Agrobacterium group</taxon>
        <taxon>Pararhizobium</taxon>
    </lineage>
</organism>
<keyword evidence="1" id="KW-0812">Transmembrane</keyword>
<name>A0ABU0BJL4_9HYPH</name>
<dbReference type="RefSeq" id="WP_307226516.1">
    <property type="nucleotide sequence ID" value="NZ_JAUSVF010000001.1"/>
</dbReference>
<evidence type="ECO:0000256" key="1">
    <source>
        <dbReference type="SAM" id="Phobius"/>
    </source>
</evidence>
<dbReference type="EMBL" id="JAUSVF010000001">
    <property type="protein sequence ID" value="MDQ0318446.1"/>
    <property type="molecule type" value="Genomic_DNA"/>
</dbReference>
<gene>
    <name evidence="2" type="ORF">QO002_000584</name>
</gene>
<keyword evidence="1" id="KW-1133">Transmembrane helix</keyword>
<dbReference type="Proteomes" id="UP001230207">
    <property type="component" value="Unassembled WGS sequence"/>
</dbReference>
<sequence>MKEVPTSMYQRRNRPLARNDEAMRRRLRHNAMVIRPLIGFRVFTAIYGVAGAFALIQIKSRKIDLEEGI</sequence>
<comment type="caution">
    <text evidence="2">The sequence shown here is derived from an EMBL/GenBank/DDBJ whole genome shotgun (WGS) entry which is preliminary data.</text>
</comment>
<evidence type="ECO:0000313" key="3">
    <source>
        <dbReference type="Proteomes" id="UP001230207"/>
    </source>
</evidence>
<keyword evidence="3" id="KW-1185">Reference proteome</keyword>
<feature type="transmembrane region" description="Helical" evidence="1">
    <location>
        <begin position="33"/>
        <end position="56"/>
    </location>
</feature>